<dbReference type="Proteomes" id="UP001202243">
    <property type="component" value="Unassembled WGS sequence"/>
</dbReference>
<dbReference type="PANTHER" id="PTHR46796:SF15">
    <property type="entry name" value="BLL1074 PROTEIN"/>
    <property type="match status" value="1"/>
</dbReference>
<dbReference type="InterPro" id="IPR046532">
    <property type="entry name" value="DUF6597"/>
</dbReference>
<evidence type="ECO:0000256" key="2">
    <source>
        <dbReference type="ARBA" id="ARBA00023125"/>
    </source>
</evidence>
<comment type="caution">
    <text evidence="5">The sequence shown here is derived from an EMBL/GenBank/DDBJ whole genome shotgun (WGS) entry which is preliminary data.</text>
</comment>
<evidence type="ECO:0000256" key="1">
    <source>
        <dbReference type="ARBA" id="ARBA00023015"/>
    </source>
</evidence>
<evidence type="ECO:0000259" key="4">
    <source>
        <dbReference type="PROSITE" id="PS01124"/>
    </source>
</evidence>
<protein>
    <submittedName>
        <fullName evidence="5">Helix-turn-helix domain-containing protein</fullName>
    </submittedName>
</protein>
<dbReference type="Pfam" id="PF12833">
    <property type="entry name" value="HTH_18"/>
    <property type="match status" value="1"/>
</dbReference>
<name>A0ABT0WWI2_9BURK</name>
<proteinExistence type="predicted"/>
<evidence type="ECO:0000256" key="3">
    <source>
        <dbReference type="ARBA" id="ARBA00023163"/>
    </source>
</evidence>
<keyword evidence="3" id="KW-0804">Transcription</keyword>
<keyword evidence="1" id="KW-0805">Transcription regulation</keyword>
<keyword evidence="6" id="KW-1185">Reference proteome</keyword>
<dbReference type="SMART" id="SM00342">
    <property type="entry name" value="HTH_ARAC"/>
    <property type="match status" value="1"/>
</dbReference>
<dbReference type="Gene3D" id="1.10.10.60">
    <property type="entry name" value="Homeodomain-like"/>
    <property type="match status" value="1"/>
</dbReference>
<dbReference type="InterPro" id="IPR050204">
    <property type="entry name" value="AraC_XylS_family_regulators"/>
</dbReference>
<dbReference type="RefSeq" id="WP_251351290.1">
    <property type="nucleotide sequence ID" value="NZ_JAMQGR010000010.1"/>
</dbReference>
<dbReference type="PANTHER" id="PTHR46796">
    <property type="entry name" value="HTH-TYPE TRANSCRIPTIONAL ACTIVATOR RHAS-RELATED"/>
    <property type="match status" value="1"/>
</dbReference>
<dbReference type="Pfam" id="PF20240">
    <property type="entry name" value="DUF6597"/>
    <property type="match status" value="1"/>
</dbReference>
<dbReference type="PROSITE" id="PS01124">
    <property type="entry name" value="HTH_ARAC_FAMILY_2"/>
    <property type="match status" value="1"/>
</dbReference>
<sequence length="262" mass="29064">MFFASTPTMIVYQEYPPIPALWPWLDCVWTCRVQTGATPLTHQVLPDNCIDILCQDQQDASFAVGMMTAPIAVLSQGLVQTVAARFKPGAAAHFFQLPLCELNDGRTGLQQLWGRELAARLGDALWSEPLSNAQRISILQDYLLLRLRTAPPRRQAGAAEHAIAAIERASGQVRVEGLAQQLGVSRQHLALQFRQQVGISPKLFARICRFRAASQGLTSLAGQPDWAQVALQYGYFDQSHLIHDFQDFARSSPEAWLTGRRA</sequence>
<accession>A0ABT0WWI2</accession>
<evidence type="ECO:0000313" key="5">
    <source>
        <dbReference type="EMBL" id="MCM2568405.1"/>
    </source>
</evidence>
<feature type="domain" description="HTH araC/xylS-type" evidence="4">
    <location>
        <begin position="160"/>
        <end position="259"/>
    </location>
</feature>
<organism evidence="5 6">
    <name type="scientific">Janthinobacterium kumbetense</name>
    <dbReference type="NCBI Taxonomy" id="2950280"/>
    <lineage>
        <taxon>Bacteria</taxon>
        <taxon>Pseudomonadati</taxon>
        <taxon>Pseudomonadota</taxon>
        <taxon>Betaproteobacteria</taxon>
        <taxon>Burkholderiales</taxon>
        <taxon>Oxalobacteraceae</taxon>
        <taxon>Janthinobacterium</taxon>
    </lineage>
</organism>
<keyword evidence="2" id="KW-0238">DNA-binding</keyword>
<gene>
    <name evidence="5" type="ORF">NCG91_22590</name>
</gene>
<dbReference type="EMBL" id="JAMQGR010000010">
    <property type="protein sequence ID" value="MCM2568405.1"/>
    <property type="molecule type" value="Genomic_DNA"/>
</dbReference>
<dbReference type="InterPro" id="IPR018060">
    <property type="entry name" value="HTH_AraC"/>
</dbReference>
<evidence type="ECO:0000313" key="6">
    <source>
        <dbReference type="Proteomes" id="UP001202243"/>
    </source>
</evidence>
<reference evidence="5 6" key="1">
    <citation type="submission" date="2022-06" db="EMBL/GenBank/DDBJ databases">
        <title>Janthinobacterium kumbetensis sp. nov., isolated from spring water in Turkey.</title>
        <authorList>
            <person name="Inan Bektas K."/>
            <person name="Belduz A.A."/>
            <person name="Canakci S."/>
            <person name="Nalcaoglu A."/>
            <person name="Ceylan E."/>
            <person name="Kati H."/>
        </authorList>
    </citation>
    <scope>NUCLEOTIDE SEQUENCE [LARGE SCALE GENOMIC DNA]</scope>
    <source>
        <strain evidence="5 6">GK</strain>
    </source>
</reference>